<dbReference type="RefSeq" id="WP_021406179.1">
    <property type="nucleotide sequence ID" value="NZ_BIWC01000012.1"/>
</dbReference>
<sequence>MDKFVTCARCERTINVEENNYVKYEEETLNLSFTLYFCLGCVDKLIEEQLKSMEGENE</sequence>
<accession>A0A9X8RJ02</accession>
<evidence type="ECO:0000313" key="1">
    <source>
        <dbReference type="EMBL" id="SJS39225.1"/>
    </source>
</evidence>
<comment type="caution">
    <text evidence="1">The sequence shown here is derived from an EMBL/GenBank/DDBJ whole genome shotgun (WGS) entry which is preliminary data.</text>
</comment>
<dbReference type="Proteomes" id="UP000189137">
    <property type="component" value="Unassembled WGS sequence"/>
</dbReference>
<organism evidence="1 2">
    <name type="scientific">Clostridioides difficile</name>
    <name type="common">Peptoclostridium difficile</name>
    <dbReference type="NCBI Taxonomy" id="1496"/>
    <lineage>
        <taxon>Bacteria</taxon>
        <taxon>Bacillati</taxon>
        <taxon>Bacillota</taxon>
        <taxon>Clostridia</taxon>
        <taxon>Peptostreptococcales</taxon>
        <taxon>Peptostreptococcaceae</taxon>
        <taxon>Clostridioides</taxon>
    </lineage>
</organism>
<proteinExistence type="predicted"/>
<name>A0A9X8RJ02_CLODI</name>
<dbReference type="AlphaFoldDB" id="A0A9X8RJ02"/>
<reference evidence="1 2" key="1">
    <citation type="submission" date="2017-02" db="EMBL/GenBank/DDBJ databases">
        <authorList>
            <consortium name="Pathogen Informatics"/>
        </authorList>
    </citation>
    <scope>NUCLEOTIDE SEQUENCE [LARGE SCALE GENOMIC DNA]</scope>
    <source>
        <strain evidence="1 2">VRECD0157</strain>
    </source>
</reference>
<dbReference type="EMBL" id="FUPS01000006">
    <property type="protein sequence ID" value="SJS39225.1"/>
    <property type="molecule type" value="Genomic_DNA"/>
</dbReference>
<protein>
    <submittedName>
        <fullName evidence="1">Uncharacterized protein</fullName>
    </submittedName>
</protein>
<evidence type="ECO:0000313" key="2">
    <source>
        <dbReference type="Proteomes" id="UP000189137"/>
    </source>
</evidence>
<gene>
    <name evidence="1" type="ORF">SAMEA3375112_01962</name>
</gene>